<dbReference type="PANTHER" id="PTHR37558">
    <property type="entry name" value="HTH CENPB-TYPE DOMAIN-CONTAINING PROTEIN"/>
    <property type="match status" value="1"/>
</dbReference>
<dbReference type="eggNOG" id="ENOG502S8SU">
    <property type="taxonomic scope" value="Eukaryota"/>
</dbReference>
<dbReference type="InParanoid" id="H3GIJ3"/>
<evidence type="ECO:0000313" key="3">
    <source>
        <dbReference type="EnsemblProtists" id="Phyra75886"/>
    </source>
</evidence>
<dbReference type="AlphaFoldDB" id="H3GIJ3"/>
<reference evidence="3" key="2">
    <citation type="submission" date="2015-06" db="UniProtKB">
        <authorList>
            <consortium name="EnsemblProtists"/>
        </authorList>
    </citation>
    <scope>IDENTIFICATION</scope>
    <source>
        <strain evidence="3">Pr102</strain>
    </source>
</reference>
<dbReference type="Proteomes" id="UP000005238">
    <property type="component" value="Unassembled WGS sequence"/>
</dbReference>
<dbReference type="EnsemblProtists" id="Phyra75886">
    <property type="protein sequence ID" value="Phyra75886"/>
    <property type="gene ID" value="Phyra75886"/>
</dbReference>
<accession>H3GIJ3</accession>
<name>H3GIJ3_PHYRM</name>
<dbReference type="VEuPathDB" id="FungiDB:KRP22_1750"/>
<protein>
    <recommendedName>
        <fullName evidence="5">HTH CENPB-type domain-containing protein</fullName>
    </recommendedName>
</protein>
<feature type="coiled-coil region" evidence="1">
    <location>
        <begin position="96"/>
        <end position="149"/>
    </location>
</feature>
<dbReference type="PANTHER" id="PTHR37558:SF1">
    <property type="entry name" value="HTH CENPB-TYPE DOMAIN-CONTAINING PROTEIN"/>
    <property type="match status" value="1"/>
</dbReference>
<evidence type="ECO:0000313" key="4">
    <source>
        <dbReference type="Proteomes" id="UP000005238"/>
    </source>
</evidence>
<dbReference type="VEuPathDB" id="FungiDB:KRP23_9217"/>
<dbReference type="EMBL" id="DS566012">
    <property type="status" value="NOT_ANNOTATED_CDS"/>
    <property type="molecule type" value="Genomic_DNA"/>
</dbReference>
<feature type="compositionally biased region" description="Basic and acidic residues" evidence="2">
    <location>
        <begin position="31"/>
        <end position="45"/>
    </location>
</feature>
<evidence type="ECO:0000256" key="1">
    <source>
        <dbReference type="SAM" id="Coils"/>
    </source>
</evidence>
<reference evidence="4" key="1">
    <citation type="journal article" date="2006" name="Science">
        <title>Phytophthora genome sequences uncover evolutionary origins and mechanisms of pathogenesis.</title>
        <authorList>
            <person name="Tyler B.M."/>
            <person name="Tripathy S."/>
            <person name="Zhang X."/>
            <person name="Dehal P."/>
            <person name="Jiang R.H."/>
            <person name="Aerts A."/>
            <person name="Arredondo F.D."/>
            <person name="Baxter L."/>
            <person name="Bensasson D."/>
            <person name="Beynon J.L."/>
            <person name="Chapman J."/>
            <person name="Damasceno C.M."/>
            <person name="Dorrance A.E."/>
            <person name="Dou D."/>
            <person name="Dickerman A.W."/>
            <person name="Dubchak I.L."/>
            <person name="Garbelotto M."/>
            <person name="Gijzen M."/>
            <person name="Gordon S.G."/>
            <person name="Govers F."/>
            <person name="Grunwald N.J."/>
            <person name="Huang W."/>
            <person name="Ivors K.L."/>
            <person name="Jones R.W."/>
            <person name="Kamoun S."/>
            <person name="Krampis K."/>
            <person name="Lamour K.H."/>
            <person name="Lee M.K."/>
            <person name="McDonald W.H."/>
            <person name="Medina M."/>
            <person name="Meijer H.J."/>
            <person name="Nordberg E.K."/>
            <person name="Maclean D.J."/>
            <person name="Ospina-Giraldo M.D."/>
            <person name="Morris P.F."/>
            <person name="Phuntumart V."/>
            <person name="Putnam N.H."/>
            <person name="Rash S."/>
            <person name="Rose J.K."/>
            <person name="Sakihama Y."/>
            <person name="Salamov A.A."/>
            <person name="Savidor A."/>
            <person name="Scheuring C.F."/>
            <person name="Smith B.M."/>
            <person name="Sobral B.W."/>
            <person name="Terry A."/>
            <person name="Torto-Alalibo T.A."/>
            <person name="Win J."/>
            <person name="Xu Z."/>
            <person name="Zhang H."/>
            <person name="Grigoriev I.V."/>
            <person name="Rokhsar D.S."/>
            <person name="Boore J.L."/>
        </authorList>
    </citation>
    <scope>NUCLEOTIDE SEQUENCE [LARGE SCALE GENOMIC DNA]</scope>
    <source>
        <strain evidence="4">Pr102</strain>
    </source>
</reference>
<proteinExistence type="predicted"/>
<keyword evidence="1" id="KW-0175">Coiled coil</keyword>
<organism evidence="3 4">
    <name type="scientific">Phytophthora ramorum</name>
    <name type="common">Sudden oak death agent</name>
    <dbReference type="NCBI Taxonomy" id="164328"/>
    <lineage>
        <taxon>Eukaryota</taxon>
        <taxon>Sar</taxon>
        <taxon>Stramenopiles</taxon>
        <taxon>Oomycota</taxon>
        <taxon>Peronosporomycetes</taxon>
        <taxon>Peronosporales</taxon>
        <taxon>Peronosporaceae</taxon>
        <taxon>Phytophthora</taxon>
    </lineage>
</organism>
<keyword evidence="4" id="KW-1185">Reference proteome</keyword>
<evidence type="ECO:0000256" key="2">
    <source>
        <dbReference type="SAM" id="MobiDB-lite"/>
    </source>
</evidence>
<evidence type="ECO:0008006" key="5">
    <source>
        <dbReference type="Google" id="ProtNLM"/>
    </source>
</evidence>
<feature type="region of interest" description="Disordered" evidence="2">
    <location>
        <begin position="16"/>
        <end position="74"/>
    </location>
</feature>
<sequence length="165" mass="18993">MPPEFPNKRWIQRFVKRHNSDISAQKPPFSDGRKVEHSTEERDLLVETQANQSVEEVKKTGGTGGEPPSPPSTIMRHHAAVAEETGEADRDSQRRLELLEIKMERELAEQRRHADEQVREFERLQRVQLEAQQNQHAQLLATIQQQQAMMLDLIKSVAAQAKNKE</sequence>
<dbReference type="HOGENOM" id="CLU_1614084_0_0_1"/>